<keyword evidence="2" id="KW-1185">Reference proteome</keyword>
<comment type="caution">
    <text evidence="1">The sequence shown here is derived from an EMBL/GenBank/DDBJ whole genome shotgun (WGS) entry which is preliminary data.</text>
</comment>
<evidence type="ECO:0000313" key="1">
    <source>
        <dbReference type="EMBL" id="OZJ03240.1"/>
    </source>
</evidence>
<name>A0A261XY00_9FUNG</name>
<sequence>MHVFLHYERPHRPNVRKGFGHLDHELDDALNVFLKGFMAHEQDDILFLFNWEDLDDFDRNLVGNAFDRLLDRIVRNGGRLGLGSPKSFTVSRRALDPSMSLPELFSAHEGPIEAILIGTQVFSSQVLPSAKREWRLRKVSDCGKARTRLVTVNASREEICTLDELIITVKLAIVPMEKSEFPYELCQEQWAE</sequence>
<dbReference type="Proteomes" id="UP000242875">
    <property type="component" value="Unassembled WGS sequence"/>
</dbReference>
<reference evidence="1 2" key="1">
    <citation type="journal article" date="2017" name="Mycologia">
        <title>Bifiguratus adelaidae, gen. et sp. nov., a new member of Mucoromycotina in endophytic and soil-dwelling habitats.</title>
        <authorList>
            <person name="Torres-Cruz T.J."/>
            <person name="Billingsley Tobias T.L."/>
            <person name="Almatruk M."/>
            <person name="Hesse C."/>
            <person name="Kuske C.R."/>
            <person name="Desiro A."/>
            <person name="Benucci G.M."/>
            <person name="Bonito G."/>
            <person name="Stajich J.E."/>
            <person name="Dunlap C."/>
            <person name="Arnold A.E."/>
            <person name="Porras-Alfaro A."/>
        </authorList>
    </citation>
    <scope>NUCLEOTIDE SEQUENCE [LARGE SCALE GENOMIC DNA]</scope>
    <source>
        <strain evidence="1 2">AZ0501</strain>
    </source>
</reference>
<evidence type="ECO:0000313" key="2">
    <source>
        <dbReference type="Proteomes" id="UP000242875"/>
    </source>
</evidence>
<accession>A0A261XY00</accession>
<protein>
    <submittedName>
        <fullName evidence="1">Uncharacterized protein</fullName>
    </submittedName>
</protein>
<proteinExistence type="predicted"/>
<dbReference type="EMBL" id="MVBO01000096">
    <property type="protein sequence ID" value="OZJ03240.1"/>
    <property type="molecule type" value="Genomic_DNA"/>
</dbReference>
<dbReference type="AlphaFoldDB" id="A0A261XY00"/>
<organism evidence="1 2">
    <name type="scientific">Bifiguratus adelaidae</name>
    <dbReference type="NCBI Taxonomy" id="1938954"/>
    <lineage>
        <taxon>Eukaryota</taxon>
        <taxon>Fungi</taxon>
        <taxon>Fungi incertae sedis</taxon>
        <taxon>Mucoromycota</taxon>
        <taxon>Mucoromycotina</taxon>
        <taxon>Endogonomycetes</taxon>
        <taxon>Endogonales</taxon>
        <taxon>Endogonales incertae sedis</taxon>
        <taxon>Bifiguratus</taxon>
    </lineage>
</organism>
<gene>
    <name evidence="1" type="ORF">BZG36_03455</name>
</gene>